<feature type="region of interest" description="Disordered" evidence="1">
    <location>
        <begin position="1"/>
        <end position="51"/>
    </location>
</feature>
<dbReference type="HOGENOM" id="CLU_3104591_0_0_11"/>
<reference evidence="2 3" key="1">
    <citation type="journal article" date="2011" name="BMC Genomics">
        <title>Genome-wide analysis of the role of GlnR in Streptomyces venezuelae provides new insights into global nitrogen regulation in actinomycetes.</title>
        <authorList>
            <person name="Pullan S.T."/>
            <person name="Bibb M.J."/>
            <person name="Merrick M."/>
        </authorList>
    </citation>
    <scope>NUCLEOTIDE SEQUENCE [LARGE SCALE GENOMIC DNA]</scope>
    <source>
        <strain evidence="2">ATCC 10712</strain>
    </source>
</reference>
<sequence>MGPRVRNRRWDGPWPSCPPRPGRTRHLAPSRFAPGRGLGGSHIVIDSKLSS</sequence>
<dbReference type="EMBL" id="FR845719">
    <property type="protein sequence ID" value="CCA56666.1"/>
    <property type="molecule type" value="Genomic_DNA"/>
</dbReference>
<proteinExistence type="predicted"/>
<evidence type="ECO:0000313" key="3">
    <source>
        <dbReference type="Proteomes" id="UP000006854"/>
    </source>
</evidence>
<name>F2RAI4_STRVP</name>
<organism evidence="2 3">
    <name type="scientific">Streptomyces venezuelae (strain ATCC 10712 / CBS 650.69 / DSM 40230 / JCM 4526 / NBRC 13096 / PD 04745)</name>
    <dbReference type="NCBI Taxonomy" id="953739"/>
    <lineage>
        <taxon>Bacteria</taxon>
        <taxon>Bacillati</taxon>
        <taxon>Actinomycetota</taxon>
        <taxon>Actinomycetes</taxon>
        <taxon>Kitasatosporales</taxon>
        <taxon>Streptomycetaceae</taxon>
        <taxon>Streptomyces</taxon>
    </lineage>
</organism>
<evidence type="ECO:0000313" key="2">
    <source>
        <dbReference type="EMBL" id="CCA56666.1"/>
    </source>
</evidence>
<keyword evidence="3" id="KW-1185">Reference proteome</keyword>
<accession>F2RAI4</accession>
<gene>
    <name evidence="2" type="ordered locus">SVEN_3380</name>
</gene>
<dbReference type="AlphaFoldDB" id="F2RAI4"/>
<dbReference type="STRING" id="953739.SVEN_3380"/>
<protein>
    <submittedName>
        <fullName evidence="2">Uncharacterized protein</fullName>
    </submittedName>
</protein>
<dbReference type="Proteomes" id="UP000006854">
    <property type="component" value="Chromosome"/>
</dbReference>
<evidence type="ECO:0000256" key="1">
    <source>
        <dbReference type="SAM" id="MobiDB-lite"/>
    </source>
</evidence>
<dbReference type="KEGG" id="sve:SVEN_3380"/>